<dbReference type="Proteomes" id="UP000218103">
    <property type="component" value="Chromosome 3"/>
</dbReference>
<sequence>MPGAGTLRRMPAGAAHAPQGLHLCGPISTDTILYIHTVFHDDPEGGMGWRWEARPFRDNAFILPGPAIRVIRQGK</sequence>
<evidence type="ECO:0000313" key="1">
    <source>
        <dbReference type="EMBL" id="ATF80128.1"/>
    </source>
</evidence>
<dbReference type="EMBL" id="CP023520">
    <property type="protein sequence ID" value="ATF80128.1"/>
    <property type="molecule type" value="Genomic_DNA"/>
</dbReference>
<organism evidence="1 2">
    <name type="scientific">Burkholderia cepacia</name>
    <name type="common">Pseudomonas cepacia</name>
    <dbReference type="NCBI Taxonomy" id="292"/>
    <lineage>
        <taxon>Bacteria</taxon>
        <taxon>Pseudomonadati</taxon>
        <taxon>Pseudomonadota</taxon>
        <taxon>Betaproteobacteria</taxon>
        <taxon>Burkholderiales</taxon>
        <taxon>Burkholderiaceae</taxon>
        <taxon>Burkholderia</taxon>
        <taxon>Burkholderia cepacia complex</taxon>
    </lineage>
</organism>
<keyword evidence="2" id="KW-1185">Reference proteome</keyword>
<gene>
    <name evidence="1" type="ORF">CO711_22340</name>
</gene>
<accession>A0ABM6P081</accession>
<protein>
    <submittedName>
        <fullName evidence="1">Uncharacterized protein</fullName>
    </submittedName>
</protein>
<reference evidence="2" key="1">
    <citation type="submission" date="2017-09" db="EMBL/GenBank/DDBJ databases">
        <title>FDA dAtabase for Regulatory Grade micrObial Sequences (FDA-ARGOS): Supporting development and validation of Infectious Disease Dx tests.</title>
        <authorList>
            <person name="Minogue T."/>
            <person name="Wolcott M."/>
            <person name="Wasieloski L."/>
            <person name="Aguilar W."/>
            <person name="Moore D."/>
            <person name="Tallon L.J."/>
            <person name="Sadzewicz L."/>
            <person name="Ott S."/>
            <person name="Zhao X."/>
            <person name="Nagaraj S."/>
            <person name="Vavikolanu K."/>
            <person name="Aluvathingal J."/>
            <person name="Nadendla S."/>
            <person name="Sichtig H."/>
        </authorList>
    </citation>
    <scope>NUCLEOTIDE SEQUENCE [LARGE SCALE GENOMIC DNA]</scope>
    <source>
        <strain evidence="2">FDAARGOS_388</strain>
    </source>
</reference>
<name>A0ABM6P081_BURCE</name>
<proteinExistence type="predicted"/>
<evidence type="ECO:0000313" key="2">
    <source>
        <dbReference type="Proteomes" id="UP000218103"/>
    </source>
</evidence>